<evidence type="ECO:0000313" key="11">
    <source>
        <dbReference type="Proteomes" id="UP001652620"/>
    </source>
</evidence>
<keyword evidence="11" id="KW-1185">Reference proteome</keyword>
<dbReference type="Pfam" id="PF10249">
    <property type="entry name" value="NDUFB10"/>
    <property type="match status" value="1"/>
</dbReference>
<keyword evidence="8" id="KW-0496">Mitochondrion</keyword>
<dbReference type="InterPro" id="IPR039993">
    <property type="entry name" value="NDUFB10"/>
</dbReference>
<keyword evidence="7" id="KW-0249">Electron transport</keyword>
<dbReference type="Proteomes" id="UP001652620">
    <property type="component" value="Chromosome 1"/>
</dbReference>
<keyword evidence="9" id="KW-0472">Membrane</keyword>
<comment type="subcellular location">
    <subcellularLocation>
        <location evidence="1">Mitochondrion inner membrane</location>
        <topology evidence="1">Peripheral membrane protein</topology>
        <orientation evidence="1">Matrix side</orientation>
    </subcellularLocation>
</comment>
<name>A0A034WKY3_BACDO</name>
<dbReference type="GO" id="GO:0005743">
    <property type="term" value="C:mitochondrial inner membrane"/>
    <property type="evidence" value="ECO:0007669"/>
    <property type="project" value="UniProtKB-SubCell"/>
</dbReference>
<dbReference type="GeneID" id="105229289"/>
<reference evidence="10" key="1">
    <citation type="journal article" date="2014" name="BMC Genomics">
        <title>Characterizing the developmental transcriptome of the oriental fruit fly, Bactrocera dorsalis (Diptera: Tephritidae) through comparative genomic analysis with Drosophila melanogaster utilizing modENCODE datasets.</title>
        <authorList>
            <person name="Geib S.M."/>
            <person name="Calla B."/>
            <person name="Hall B."/>
            <person name="Hou S."/>
            <person name="Manoukis N.C."/>
        </authorList>
    </citation>
    <scope>NUCLEOTIDE SEQUENCE</scope>
    <source>
        <strain evidence="10">Punador</strain>
    </source>
</reference>
<dbReference type="GO" id="GO:0045271">
    <property type="term" value="C:respiratory chain complex I"/>
    <property type="evidence" value="ECO:0007669"/>
    <property type="project" value="UniProtKB-ARBA"/>
</dbReference>
<reference evidence="12" key="2">
    <citation type="submission" date="2025-04" db="UniProtKB">
        <authorList>
            <consortium name="RefSeq"/>
        </authorList>
    </citation>
    <scope>IDENTIFICATION</scope>
    <source>
        <strain evidence="12">Punador</strain>
    </source>
</reference>
<evidence type="ECO:0000256" key="4">
    <source>
        <dbReference type="ARBA" id="ARBA00022448"/>
    </source>
</evidence>
<evidence type="ECO:0000256" key="8">
    <source>
        <dbReference type="ARBA" id="ARBA00023128"/>
    </source>
</evidence>
<evidence type="ECO:0000256" key="5">
    <source>
        <dbReference type="ARBA" id="ARBA00022660"/>
    </source>
</evidence>
<dbReference type="InterPro" id="IPR019377">
    <property type="entry name" value="NADH_UbQ_OxRdtase_su10"/>
</dbReference>
<dbReference type="PANTHER" id="PTHR13094:SF1">
    <property type="entry name" value="NADH DEHYDROGENASE [UBIQUINONE] 1 BETA SUBCOMPLEX SUBUNIT 10"/>
    <property type="match status" value="1"/>
</dbReference>
<dbReference type="EMBL" id="GAKP01004509">
    <property type="protein sequence ID" value="JAC54443.1"/>
    <property type="molecule type" value="Transcribed_RNA"/>
</dbReference>
<dbReference type="CTD" id="44228"/>
<dbReference type="RefSeq" id="XP_011207773.1">
    <property type="nucleotide sequence ID" value="XM_011209471.3"/>
</dbReference>
<accession>A0A034WKY3</accession>
<evidence type="ECO:0000313" key="10">
    <source>
        <dbReference type="EMBL" id="JAC54443.1"/>
    </source>
</evidence>
<sequence>MPEPRSPMASFAQSVSNIIDGPVTWFRESIVEPNQKKQPWYHQRFQRVPTIDQCYTDDAVCRFEADQQFRRDRMVENEIVSILRQRFEDCTMYEAPDHIKKCKPILEQYEKAAENWFIKYGDLGGYANAKSAYMKQKHRLIWERRHGQVGSGMKTEEVPSSFVAEEE</sequence>
<dbReference type="OMA" id="CKPILEQ"/>
<reference evidence="11" key="3">
    <citation type="submission" date="2025-05" db="UniProtKB">
        <authorList>
            <consortium name="RefSeq"/>
        </authorList>
    </citation>
    <scope>NUCLEOTIDE SEQUENCE [LARGE SCALE GENOMIC DNA]</scope>
</reference>
<protein>
    <recommendedName>
        <fullName evidence="3">NADH dehydrogenase [ubiquinone] 1 beta subcomplex subunit 10</fullName>
    </recommendedName>
</protein>
<keyword evidence="6" id="KW-0999">Mitochondrion inner membrane</keyword>
<evidence type="ECO:0000256" key="9">
    <source>
        <dbReference type="ARBA" id="ARBA00023136"/>
    </source>
</evidence>
<gene>
    <name evidence="10" type="primary">NDUBA</name>
    <name evidence="12" type="synonym">LOC105229289</name>
</gene>
<evidence type="ECO:0000313" key="12">
    <source>
        <dbReference type="RefSeq" id="XP_011207773.1"/>
    </source>
</evidence>
<dbReference type="PANTHER" id="PTHR13094">
    <property type="entry name" value="NADH-UBIQUINONE OXIDOREDUCTASE PDSW SUBUNIT"/>
    <property type="match status" value="1"/>
</dbReference>
<evidence type="ECO:0000256" key="2">
    <source>
        <dbReference type="ARBA" id="ARBA00008317"/>
    </source>
</evidence>
<evidence type="ECO:0000256" key="3">
    <source>
        <dbReference type="ARBA" id="ARBA00014109"/>
    </source>
</evidence>
<dbReference type="OrthoDB" id="6017729at2759"/>
<proteinExistence type="inferred from homology"/>
<dbReference type="KEGG" id="bdr:105229289"/>
<keyword evidence="5" id="KW-0679">Respiratory chain</keyword>
<evidence type="ECO:0000256" key="7">
    <source>
        <dbReference type="ARBA" id="ARBA00022982"/>
    </source>
</evidence>
<keyword evidence="10" id="KW-0830">Ubiquinone</keyword>
<keyword evidence="4" id="KW-0813">Transport</keyword>
<evidence type="ECO:0000256" key="1">
    <source>
        <dbReference type="ARBA" id="ARBA00004443"/>
    </source>
</evidence>
<evidence type="ECO:0000256" key="6">
    <source>
        <dbReference type="ARBA" id="ARBA00022792"/>
    </source>
</evidence>
<dbReference type="AlphaFoldDB" id="A0A034WKY3"/>
<organism evidence="10">
    <name type="scientific">Bactrocera dorsalis</name>
    <name type="common">Oriental fruit fly</name>
    <name type="synonym">Dacus dorsalis</name>
    <dbReference type="NCBI Taxonomy" id="27457"/>
    <lineage>
        <taxon>Eukaryota</taxon>
        <taxon>Metazoa</taxon>
        <taxon>Ecdysozoa</taxon>
        <taxon>Arthropoda</taxon>
        <taxon>Hexapoda</taxon>
        <taxon>Insecta</taxon>
        <taxon>Pterygota</taxon>
        <taxon>Neoptera</taxon>
        <taxon>Endopterygota</taxon>
        <taxon>Diptera</taxon>
        <taxon>Brachycera</taxon>
        <taxon>Muscomorpha</taxon>
        <taxon>Tephritoidea</taxon>
        <taxon>Tephritidae</taxon>
        <taxon>Bactrocera</taxon>
        <taxon>Bactrocera</taxon>
    </lineage>
</organism>
<comment type="similarity">
    <text evidence="2">Belongs to the complex I NDUFB10 subunit family.</text>
</comment>